<dbReference type="PANTHER" id="PTHR11439:SF498">
    <property type="entry name" value="DNAK FAMILY PROTEIN"/>
    <property type="match status" value="1"/>
</dbReference>
<keyword evidence="3" id="KW-1185">Reference proteome</keyword>
<comment type="caution">
    <text evidence="2">The sequence shown here is derived from an EMBL/GenBank/DDBJ whole genome shotgun (WGS) entry which is preliminary data.</text>
</comment>
<dbReference type="EMBL" id="LXQA010000406">
    <property type="protein sequence ID" value="MCH79835.1"/>
    <property type="molecule type" value="Genomic_DNA"/>
</dbReference>
<accession>A0A392LY71</accession>
<evidence type="ECO:0000259" key="1">
    <source>
        <dbReference type="Pfam" id="PF07727"/>
    </source>
</evidence>
<dbReference type="AlphaFoldDB" id="A0A392LY71"/>
<dbReference type="Proteomes" id="UP000265520">
    <property type="component" value="Unassembled WGS sequence"/>
</dbReference>
<sequence length="284" mass="31634">MTTIRTVLAVASIQNWHIHQLDVDNAFLHGDLDEDVYMKIPQGLQGTSANQVCKLTNLSEIEATKSHLHKAFGIKDIGILKFFLGLEVAHSQQGITLCQRKYCLDILTETGTLGCKPSSIPMDPSNRLHHDDSEPHQNITEYRALVGKLLYLTSTRPDIAFPVQQLSQFLDAPTSAHFKAAQKALRYLKGNPGTGLFFPRTSSLQLMGFSDADWGGCPDSRRSITSYCFFIGQSLICLKSKKQLTVSKSSSEAEYRALASATCELQWLSYLLRDLQIHTDKCLP</sequence>
<dbReference type="InterPro" id="IPR043502">
    <property type="entry name" value="DNA/RNA_pol_sf"/>
</dbReference>
<evidence type="ECO:0000313" key="3">
    <source>
        <dbReference type="Proteomes" id="UP000265520"/>
    </source>
</evidence>
<dbReference type="PANTHER" id="PTHR11439">
    <property type="entry name" value="GAG-POL-RELATED RETROTRANSPOSON"/>
    <property type="match status" value="1"/>
</dbReference>
<organism evidence="2 3">
    <name type="scientific">Trifolium medium</name>
    <dbReference type="NCBI Taxonomy" id="97028"/>
    <lineage>
        <taxon>Eukaryota</taxon>
        <taxon>Viridiplantae</taxon>
        <taxon>Streptophyta</taxon>
        <taxon>Embryophyta</taxon>
        <taxon>Tracheophyta</taxon>
        <taxon>Spermatophyta</taxon>
        <taxon>Magnoliopsida</taxon>
        <taxon>eudicotyledons</taxon>
        <taxon>Gunneridae</taxon>
        <taxon>Pentapetalae</taxon>
        <taxon>rosids</taxon>
        <taxon>fabids</taxon>
        <taxon>Fabales</taxon>
        <taxon>Fabaceae</taxon>
        <taxon>Papilionoideae</taxon>
        <taxon>50 kb inversion clade</taxon>
        <taxon>NPAAA clade</taxon>
        <taxon>Hologalegina</taxon>
        <taxon>IRL clade</taxon>
        <taxon>Trifolieae</taxon>
        <taxon>Trifolium</taxon>
    </lineage>
</organism>
<dbReference type="InterPro" id="IPR013103">
    <property type="entry name" value="RVT_2"/>
</dbReference>
<gene>
    <name evidence="2" type="ORF">A2U01_0000594</name>
</gene>
<reference evidence="2 3" key="1">
    <citation type="journal article" date="2018" name="Front. Plant Sci.">
        <title>Red Clover (Trifolium pratense) and Zigzag Clover (T. medium) - A Picture of Genomic Similarities and Differences.</title>
        <authorList>
            <person name="Dluhosova J."/>
            <person name="Istvanek J."/>
            <person name="Nedelnik J."/>
            <person name="Repkova J."/>
        </authorList>
    </citation>
    <scope>NUCLEOTIDE SEQUENCE [LARGE SCALE GENOMIC DNA]</scope>
    <source>
        <strain evidence="3">cv. 10/8</strain>
        <tissue evidence="2">Leaf</tissue>
    </source>
</reference>
<proteinExistence type="predicted"/>
<name>A0A392LY71_9FABA</name>
<dbReference type="CDD" id="cd09272">
    <property type="entry name" value="RNase_HI_RT_Ty1"/>
    <property type="match status" value="1"/>
</dbReference>
<dbReference type="Pfam" id="PF07727">
    <property type="entry name" value="RVT_2"/>
    <property type="match status" value="1"/>
</dbReference>
<dbReference type="SUPFAM" id="SSF56672">
    <property type="entry name" value="DNA/RNA polymerases"/>
    <property type="match status" value="1"/>
</dbReference>
<protein>
    <submittedName>
        <fullName evidence="2">Retrovirus-related pol polyprotein from transposon TNT 1-94</fullName>
    </submittedName>
</protein>
<feature type="domain" description="Reverse transcriptase Ty1/copia-type" evidence="1">
    <location>
        <begin position="3"/>
        <end position="56"/>
    </location>
</feature>
<evidence type="ECO:0000313" key="2">
    <source>
        <dbReference type="EMBL" id="MCH79835.1"/>
    </source>
</evidence>